<dbReference type="Gene3D" id="3.10.180.10">
    <property type="entry name" value="2,3-Dihydroxybiphenyl 1,2-Dioxygenase, domain 1"/>
    <property type="match status" value="1"/>
</dbReference>
<dbReference type="OrthoDB" id="7471113at2"/>
<protein>
    <recommendedName>
        <fullName evidence="3">VOC domain-containing protein</fullName>
    </recommendedName>
</protein>
<keyword evidence="2" id="KW-1185">Reference proteome</keyword>
<dbReference type="SUPFAM" id="SSF54593">
    <property type="entry name" value="Glyoxalase/Bleomycin resistance protein/Dihydroxybiphenyl dioxygenase"/>
    <property type="match status" value="1"/>
</dbReference>
<dbReference type="InterPro" id="IPR029068">
    <property type="entry name" value="Glyas_Bleomycin-R_OHBP_Dase"/>
</dbReference>
<proteinExistence type="predicted"/>
<dbReference type="AlphaFoldDB" id="A0A9J9HBC4"/>
<accession>A0A9J9HBC4</accession>
<dbReference type="EMBL" id="CP000699">
    <property type="protein sequence ID" value="ABQ68367.1"/>
    <property type="molecule type" value="Genomic_DNA"/>
</dbReference>
<gene>
    <name evidence="1" type="ordered locus">Swit_2008</name>
</gene>
<evidence type="ECO:0008006" key="3">
    <source>
        <dbReference type="Google" id="ProtNLM"/>
    </source>
</evidence>
<evidence type="ECO:0000313" key="2">
    <source>
        <dbReference type="Proteomes" id="UP000001989"/>
    </source>
</evidence>
<dbReference type="Proteomes" id="UP000001989">
    <property type="component" value="Chromosome"/>
</dbReference>
<evidence type="ECO:0000313" key="1">
    <source>
        <dbReference type="EMBL" id="ABQ68367.1"/>
    </source>
</evidence>
<reference evidence="1 2" key="1">
    <citation type="journal article" date="2010" name="J. Bacteriol.">
        <title>Genome sequence of the dioxin-mineralizing bacterium Sphingomonas wittichii RW1.</title>
        <authorList>
            <person name="Miller T.R."/>
            <person name="Delcher A.L."/>
            <person name="Salzberg S.L."/>
            <person name="Saunders E."/>
            <person name="Detter J.C."/>
            <person name="Halden R.U."/>
        </authorList>
    </citation>
    <scope>NUCLEOTIDE SEQUENCE [LARGE SCALE GENOMIC DNA]</scope>
    <source>
        <strain evidence="2">DSM 6014 / CCUG 31198 / JCM 15750 / NBRC 105917 / EY 4224 / RW1</strain>
    </source>
</reference>
<dbReference type="Pfam" id="PF13669">
    <property type="entry name" value="Glyoxalase_4"/>
    <property type="match status" value="1"/>
</dbReference>
<dbReference type="KEGG" id="swi:Swit_2008"/>
<organism evidence="1 2">
    <name type="scientific">Rhizorhabdus wittichii (strain DSM 6014 / CCUG 31198 / JCM 15750 / NBRC 105917 / EY 4224 / RW1)</name>
    <name type="common">Sphingomonas wittichii</name>
    <dbReference type="NCBI Taxonomy" id="392499"/>
    <lineage>
        <taxon>Bacteria</taxon>
        <taxon>Pseudomonadati</taxon>
        <taxon>Pseudomonadota</taxon>
        <taxon>Alphaproteobacteria</taxon>
        <taxon>Sphingomonadales</taxon>
        <taxon>Sphingomonadaceae</taxon>
        <taxon>Rhizorhabdus</taxon>
    </lineage>
</organism>
<name>A0A9J9HBC4_RHIWR</name>
<sequence length="166" mass="18124">MGIFDRHATIFQLGYVTDDLDHALAGFRGLGVERFRINQVGAAAGLSSPHGARIAMAWAGDVMIEVIEPQGVPAPVYVDDLPPPGSRRCVFNHVGLAVPDHAAWQALRAELDRRGLPIAWHGSNPAQFDVAYVDTRPLTGHYSEFIRVCPVLAEMFASVPRNGEKR</sequence>